<feature type="non-terminal residue" evidence="2">
    <location>
        <position position="1"/>
    </location>
</feature>
<keyword evidence="3" id="KW-1185">Reference proteome</keyword>
<dbReference type="EMBL" id="JBEHCU010000305">
    <property type="protein sequence ID" value="KAL1404532.1"/>
    <property type="molecule type" value="Genomic_DNA"/>
</dbReference>
<evidence type="ECO:0000256" key="1">
    <source>
        <dbReference type="SAM" id="MobiDB-lite"/>
    </source>
</evidence>
<feature type="non-terminal residue" evidence="2">
    <location>
        <position position="65"/>
    </location>
</feature>
<reference evidence="2 3" key="1">
    <citation type="submission" date="2024-05" db="EMBL/GenBank/DDBJ databases">
        <title>Culex pipiens pipiens assembly and annotation.</title>
        <authorList>
            <person name="Alout H."/>
            <person name="Durand T."/>
        </authorList>
    </citation>
    <scope>NUCLEOTIDE SEQUENCE [LARGE SCALE GENOMIC DNA]</scope>
    <source>
        <strain evidence="2">HA-2024</strain>
        <tissue evidence="2">Whole body</tissue>
    </source>
</reference>
<accession>A0ABD1DXQ6</accession>
<proteinExistence type="predicted"/>
<feature type="region of interest" description="Disordered" evidence="1">
    <location>
        <begin position="35"/>
        <end position="65"/>
    </location>
</feature>
<evidence type="ECO:0000313" key="2">
    <source>
        <dbReference type="EMBL" id="KAL1404532.1"/>
    </source>
</evidence>
<dbReference type="Proteomes" id="UP001562425">
    <property type="component" value="Unassembled WGS sequence"/>
</dbReference>
<sequence>RFLHQRSALVRPSQKVLGHFRSDCAVHRPAFKAAVPQRRGVPNGAQPADGSDRGIFGPQGSDQHR</sequence>
<name>A0ABD1DXQ6_CULPP</name>
<comment type="caution">
    <text evidence="2">The sequence shown here is derived from an EMBL/GenBank/DDBJ whole genome shotgun (WGS) entry which is preliminary data.</text>
</comment>
<dbReference type="AlphaFoldDB" id="A0ABD1DXQ6"/>
<evidence type="ECO:0000313" key="3">
    <source>
        <dbReference type="Proteomes" id="UP001562425"/>
    </source>
</evidence>
<protein>
    <submittedName>
        <fullName evidence="2">Uncharacterized protein</fullName>
    </submittedName>
</protein>
<gene>
    <name evidence="2" type="ORF">pipiens_000840</name>
</gene>
<organism evidence="2 3">
    <name type="scientific">Culex pipiens pipiens</name>
    <name type="common">Northern house mosquito</name>
    <dbReference type="NCBI Taxonomy" id="38569"/>
    <lineage>
        <taxon>Eukaryota</taxon>
        <taxon>Metazoa</taxon>
        <taxon>Ecdysozoa</taxon>
        <taxon>Arthropoda</taxon>
        <taxon>Hexapoda</taxon>
        <taxon>Insecta</taxon>
        <taxon>Pterygota</taxon>
        <taxon>Neoptera</taxon>
        <taxon>Endopterygota</taxon>
        <taxon>Diptera</taxon>
        <taxon>Nematocera</taxon>
        <taxon>Culicoidea</taxon>
        <taxon>Culicidae</taxon>
        <taxon>Culicinae</taxon>
        <taxon>Culicini</taxon>
        <taxon>Culex</taxon>
        <taxon>Culex</taxon>
    </lineage>
</organism>